<dbReference type="GeneID" id="9689535"/>
<dbReference type="KEGG" id="mpp:MICPUCDRAFT_43339"/>
<dbReference type="OrthoDB" id="496328at2759"/>
<accession>C1N8J1</accession>
<keyword evidence="2" id="KW-0804">Transcription</keyword>
<dbReference type="GO" id="GO:0003676">
    <property type="term" value="F:nucleic acid binding"/>
    <property type="evidence" value="ECO:0007669"/>
    <property type="project" value="InterPro"/>
</dbReference>
<reference evidence="5 6" key="1">
    <citation type="journal article" date="2009" name="Science">
        <title>Green evolution and dynamic adaptations revealed by genomes of the marine picoeukaryotes Micromonas.</title>
        <authorList>
            <person name="Worden A.Z."/>
            <person name="Lee J.H."/>
            <person name="Mock T."/>
            <person name="Rouze P."/>
            <person name="Simmons M.P."/>
            <person name="Aerts A.L."/>
            <person name="Allen A.E."/>
            <person name="Cuvelier M.L."/>
            <person name="Derelle E."/>
            <person name="Everett M.V."/>
            <person name="Foulon E."/>
            <person name="Grimwood J."/>
            <person name="Gundlach H."/>
            <person name="Henrissat B."/>
            <person name="Napoli C."/>
            <person name="McDonald S.M."/>
            <person name="Parker M.S."/>
            <person name="Rombauts S."/>
            <person name="Salamov A."/>
            <person name="Von Dassow P."/>
            <person name="Badger J.H."/>
            <person name="Coutinho P.M."/>
            <person name="Demir E."/>
            <person name="Dubchak I."/>
            <person name="Gentemann C."/>
            <person name="Eikrem W."/>
            <person name="Gready J.E."/>
            <person name="John U."/>
            <person name="Lanier W."/>
            <person name="Lindquist E.A."/>
            <person name="Lucas S."/>
            <person name="Mayer K.F."/>
            <person name="Moreau H."/>
            <person name="Not F."/>
            <person name="Otillar R."/>
            <person name="Panaud O."/>
            <person name="Pangilinan J."/>
            <person name="Paulsen I."/>
            <person name="Piegu B."/>
            <person name="Poliakov A."/>
            <person name="Robbens S."/>
            <person name="Schmutz J."/>
            <person name="Toulza E."/>
            <person name="Wyss T."/>
            <person name="Zelensky A."/>
            <person name="Zhou K."/>
            <person name="Armbrust E.V."/>
            <person name="Bhattacharya D."/>
            <person name="Goodenough U.W."/>
            <person name="Van de Peer Y."/>
            <person name="Grigoriev I.V."/>
        </authorList>
    </citation>
    <scope>NUCLEOTIDE SEQUENCE [LARGE SCALE GENOMIC DNA]</scope>
    <source>
        <strain evidence="5 6">CCMP1545</strain>
    </source>
</reference>
<feature type="region of interest" description="Disordered" evidence="4">
    <location>
        <begin position="1"/>
        <end position="42"/>
    </location>
</feature>
<keyword evidence="2" id="KW-0806">Transcription termination</keyword>
<evidence type="ECO:0000256" key="1">
    <source>
        <dbReference type="ARBA" id="ARBA00007692"/>
    </source>
</evidence>
<organism evidence="6">
    <name type="scientific">Micromonas pusilla (strain CCMP1545)</name>
    <name type="common">Picoplanktonic green alga</name>
    <dbReference type="NCBI Taxonomy" id="564608"/>
    <lineage>
        <taxon>Eukaryota</taxon>
        <taxon>Viridiplantae</taxon>
        <taxon>Chlorophyta</taxon>
        <taxon>Mamiellophyceae</taxon>
        <taxon>Mamiellales</taxon>
        <taxon>Mamiellaceae</taxon>
        <taxon>Micromonas</taxon>
    </lineage>
</organism>
<dbReference type="AlphaFoldDB" id="C1N8J1"/>
<gene>
    <name evidence="5" type="ORF">MICPUCDRAFT_43339</name>
</gene>
<comment type="similarity">
    <text evidence="1">Belongs to the mTERF family.</text>
</comment>
<evidence type="ECO:0000256" key="2">
    <source>
        <dbReference type="ARBA" id="ARBA00022472"/>
    </source>
</evidence>
<evidence type="ECO:0000256" key="3">
    <source>
        <dbReference type="ARBA" id="ARBA00022946"/>
    </source>
</evidence>
<dbReference type="Gene3D" id="1.25.70.10">
    <property type="entry name" value="Transcription termination factor 3, mitochondrial"/>
    <property type="match status" value="1"/>
</dbReference>
<feature type="compositionally biased region" description="Basic and acidic residues" evidence="4">
    <location>
        <begin position="395"/>
        <end position="414"/>
    </location>
</feature>
<evidence type="ECO:0000313" key="5">
    <source>
        <dbReference type="EMBL" id="EEH51897.1"/>
    </source>
</evidence>
<evidence type="ECO:0000256" key="4">
    <source>
        <dbReference type="SAM" id="MobiDB-lite"/>
    </source>
</evidence>
<keyword evidence="3" id="KW-0809">Transit peptide</keyword>
<dbReference type="InterPro" id="IPR038538">
    <property type="entry name" value="MTERF_sf"/>
</dbReference>
<dbReference type="RefSeq" id="XP_003064275.1">
    <property type="nucleotide sequence ID" value="XM_003064229.1"/>
</dbReference>
<keyword evidence="6" id="KW-1185">Reference proteome</keyword>
<protein>
    <submittedName>
        <fullName evidence="5">Predicted protein</fullName>
    </submittedName>
</protein>
<dbReference type="EMBL" id="GG663750">
    <property type="protein sequence ID" value="EEH51897.1"/>
    <property type="molecule type" value="Genomic_DNA"/>
</dbReference>
<dbReference type="GO" id="GO:0006353">
    <property type="term" value="P:DNA-templated transcription termination"/>
    <property type="evidence" value="ECO:0007669"/>
    <property type="project" value="UniProtKB-KW"/>
</dbReference>
<dbReference type="eggNOG" id="ENOG502T1JT">
    <property type="taxonomic scope" value="Eukaryota"/>
</dbReference>
<feature type="region of interest" description="Disordered" evidence="4">
    <location>
        <begin position="381"/>
        <end position="414"/>
    </location>
</feature>
<dbReference type="Proteomes" id="UP000001876">
    <property type="component" value="Unassembled WGS sequence"/>
</dbReference>
<name>C1N8J1_MICPC</name>
<sequence length="414" mass="45509">MHAVASTPCAAAAAARGRGRRRRPEDAARGGGGGGGCENASSWSSSCRRWEVAPSPRRLLATPRRATPRLRALRGDEWKAIAPPGFTPSALNLSYDEHEADALFERVTEVMDEVDVDAQSAPGGGVKLTASQKRALDAFWLSCGVASASHRASLVREGGKRGLFRDPRRVVERVTELEDSLWRAVGISEIDVGLCVGRFPKVLFFEPDFLIERLRLLRDLLPNVNLRKVIERNPQVLGMDMTCTLPAKMRELSVLLPHVDVIHLIETHPKILSTNVSGNVAGNLRQLKRLMSEVGVEDIGVEMMVTRAPRLLTSDVDGTVRERMRAIERASPGTFRRYADKPASAARMLCASEKVIDRIAFLHETVEEGERGSEIAAVNAPAGTFSKKHPGFEAWQRERSKARERERSADTGAL</sequence>
<dbReference type="InterPro" id="IPR003690">
    <property type="entry name" value="MTERF"/>
</dbReference>
<dbReference type="OMA" id="VEAMIMY"/>
<keyword evidence="2" id="KW-0805">Transcription regulation</keyword>
<dbReference type="Pfam" id="PF02536">
    <property type="entry name" value="mTERF"/>
    <property type="match status" value="1"/>
</dbReference>
<proteinExistence type="inferred from homology"/>
<evidence type="ECO:0000313" key="6">
    <source>
        <dbReference type="Proteomes" id="UP000001876"/>
    </source>
</evidence>